<dbReference type="Proteomes" id="UP000543556">
    <property type="component" value="Unassembled WGS sequence"/>
</dbReference>
<dbReference type="AlphaFoldDB" id="A0A7Y7M1E3"/>
<comment type="caution">
    <text evidence="1">The sequence shown here is derived from an EMBL/GenBank/DDBJ whole genome shotgun (WGS) entry which is preliminary data.</text>
</comment>
<organism evidence="1 2">
    <name type="scientific">Arthrobacter wenxiniae</name>
    <dbReference type="NCBI Taxonomy" id="2713570"/>
    <lineage>
        <taxon>Bacteria</taxon>
        <taxon>Bacillati</taxon>
        <taxon>Actinomycetota</taxon>
        <taxon>Actinomycetes</taxon>
        <taxon>Micrococcales</taxon>
        <taxon>Micrococcaceae</taxon>
        <taxon>Arthrobacter</taxon>
    </lineage>
</organism>
<proteinExistence type="predicted"/>
<reference evidence="1 2" key="1">
    <citation type="submission" date="2020-02" db="EMBL/GenBank/DDBJ databases">
        <title>Genome sequence of strain AETb3-4.</title>
        <authorList>
            <person name="Gao J."/>
            <person name="Zhang X."/>
        </authorList>
    </citation>
    <scope>NUCLEOTIDE SEQUENCE [LARGE SCALE GENOMIC DNA]</scope>
    <source>
        <strain evidence="1 2">AETb3-4</strain>
    </source>
</reference>
<dbReference type="RefSeq" id="WP_176636687.1">
    <property type="nucleotide sequence ID" value="NZ_JAAMFM010000050.1"/>
</dbReference>
<evidence type="ECO:0000313" key="2">
    <source>
        <dbReference type="Proteomes" id="UP000543556"/>
    </source>
</evidence>
<keyword evidence="2" id="KW-1185">Reference proteome</keyword>
<accession>A0A7Y7M1E3</accession>
<name>A0A7Y7M1E3_9MICC</name>
<dbReference type="EMBL" id="JAAMFM010000050">
    <property type="protein sequence ID" value="NVM96984.1"/>
    <property type="molecule type" value="Genomic_DNA"/>
</dbReference>
<sequence length="188" mass="20819">MVETVETRWSSSAERPVPNDVEHLVAEGRDPAAVRQVLRNPFWQCSPDKIACADIFTAAYRQDDFPVTVARPSHTCDPTRLPLLFGWTDVHRMRTGPPGGKSHSVIVDNSKIKRFVPDFGARSPYSAGARQIMAWHNDHPGASPGRQPRGLDNVLCPRGTSGRHDLEPQRLACSSCGSITIQFPLLRI</sequence>
<protein>
    <submittedName>
        <fullName evidence="1">Uncharacterized protein</fullName>
    </submittedName>
</protein>
<gene>
    <name evidence="1" type="ORF">G6034_19145</name>
</gene>
<evidence type="ECO:0000313" key="1">
    <source>
        <dbReference type="EMBL" id="NVM96984.1"/>
    </source>
</evidence>